<name>A0A837RC65_LACPE</name>
<dbReference type="Proteomes" id="UP000051020">
    <property type="component" value="Unassembled WGS sequence"/>
</dbReference>
<comment type="caution">
    <text evidence="2">The sequence shown here is derived from an EMBL/GenBank/DDBJ whole genome shotgun (WGS) entry which is preliminary data.</text>
</comment>
<keyword evidence="1" id="KW-0812">Transmembrane</keyword>
<protein>
    <recommendedName>
        <fullName evidence="4">Lipoprotein</fullName>
    </recommendedName>
</protein>
<feature type="transmembrane region" description="Helical" evidence="1">
    <location>
        <begin position="12"/>
        <end position="32"/>
    </location>
</feature>
<dbReference type="EMBL" id="AZCU01000007">
    <property type="protein sequence ID" value="KRK25523.1"/>
    <property type="molecule type" value="Genomic_DNA"/>
</dbReference>
<reference evidence="2 3" key="1">
    <citation type="journal article" date="2015" name="Genome Announc.">
        <title>Expanding the biotechnology potential of lactobacilli through comparative genomics of 213 strains and associated genera.</title>
        <authorList>
            <person name="Sun Z."/>
            <person name="Harris H.M."/>
            <person name="McCann A."/>
            <person name="Guo C."/>
            <person name="Argimon S."/>
            <person name="Zhang W."/>
            <person name="Yang X."/>
            <person name="Jeffery I.B."/>
            <person name="Cooney J.C."/>
            <person name="Kagawa T.F."/>
            <person name="Liu W."/>
            <person name="Song Y."/>
            <person name="Salvetti E."/>
            <person name="Wrobel A."/>
            <person name="Rasinkangas P."/>
            <person name="Parkhill J."/>
            <person name="Rea M.C."/>
            <person name="O'Sullivan O."/>
            <person name="Ritari J."/>
            <person name="Douillard F.P."/>
            <person name="Paul Ross R."/>
            <person name="Yang R."/>
            <person name="Briner A.E."/>
            <person name="Felis G.E."/>
            <person name="de Vos W.M."/>
            <person name="Barrangou R."/>
            <person name="Klaenhammer T.R."/>
            <person name="Caufield P.W."/>
            <person name="Cui Y."/>
            <person name="Zhang H."/>
            <person name="O'Toole P.W."/>
        </authorList>
    </citation>
    <scope>NUCLEOTIDE SEQUENCE [LARGE SCALE GENOMIC DNA]</scope>
    <source>
        <strain evidence="2 3">DSM 20314</strain>
    </source>
</reference>
<sequence length="153" mass="17422">METRGMKKKRVAVWGLLGIFVIIIGIACFFMVPGTTVRNSDVADKQVSKLNDSLYEYYSWRPEKFDLISSANDDEKIVILVSLKDSKYTKNSISNKIELTKINYALASLQRKNHISGRIQVVYEVDSTVVAESENLYRPVKFISPNDDTYDSL</sequence>
<organism evidence="2 3">
    <name type="scientific">Lactiplantibacillus pentosus DSM 20314</name>
    <dbReference type="NCBI Taxonomy" id="1423791"/>
    <lineage>
        <taxon>Bacteria</taxon>
        <taxon>Bacillati</taxon>
        <taxon>Bacillota</taxon>
        <taxon>Bacilli</taxon>
        <taxon>Lactobacillales</taxon>
        <taxon>Lactobacillaceae</taxon>
        <taxon>Lactiplantibacillus</taxon>
    </lineage>
</organism>
<evidence type="ECO:0000313" key="3">
    <source>
        <dbReference type="Proteomes" id="UP000051020"/>
    </source>
</evidence>
<evidence type="ECO:0000256" key="1">
    <source>
        <dbReference type="SAM" id="Phobius"/>
    </source>
</evidence>
<dbReference type="AlphaFoldDB" id="A0A837RC65"/>
<evidence type="ECO:0000313" key="2">
    <source>
        <dbReference type="EMBL" id="KRK25523.1"/>
    </source>
</evidence>
<proteinExistence type="predicted"/>
<dbReference type="PROSITE" id="PS51257">
    <property type="entry name" value="PROKAR_LIPOPROTEIN"/>
    <property type="match status" value="1"/>
</dbReference>
<gene>
    <name evidence="2" type="ORF">FD24_GL003014</name>
</gene>
<keyword evidence="1" id="KW-1133">Transmembrane helix</keyword>
<accession>A0A837RC65</accession>
<keyword evidence="1" id="KW-0472">Membrane</keyword>
<evidence type="ECO:0008006" key="4">
    <source>
        <dbReference type="Google" id="ProtNLM"/>
    </source>
</evidence>